<dbReference type="InterPro" id="IPR016162">
    <property type="entry name" value="Ald_DH_N"/>
</dbReference>
<evidence type="ECO:0000256" key="1">
    <source>
        <dbReference type="ARBA" id="ARBA00009986"/>
    </source>
</evidence>
<dbReference type="PANTHER" id="PTHR43720:SF2">
    <property type="entry name" value="2-AMINOMUCONIC SEMIALDEHYDE DEHYDROGENASE"/>
    <property type="match status" value="1"/>
</dbReference>
<dbReference type="Gene3D" id="3.40.309.10">
    <property type="entry name" value="Aldehyde Dehydrogenase, Chain A, domain 2"/>
    <property type="match status" value="1"/>
</dbReference>
<evidence type="ECO:0000313" key="8">
    <source>
        <dbReference type="Proteomes" id="UP001056681"/>
    </source>
</evidence>
<dbReference type="InterPro" id="IPR016163">
    <property type="entry name" value="Ald_DH_C"/>
</dbReference>
<dbReference type="Gene3D" id="3.40.605.10">
    <property type="entry name" value="Aldehyde Dehydrogenase, Chain A, domain 1"/>
    <property type="match status" value="1"/>
</dbReference>
<dbReference type="InterPro" id="IPR015590">
    <property type="entry name" value="Aldehyde_DH_dom"/>
</dbReference>
<dbReference type="InterPro" id="IPR016161">
    <property type="entry name" value="Ald_DH/histidinol_DH"/>
</dbReference>
<name>A0ABY4T0M0_9GAMM</name>
<feature type="active site" evidence="4">
    <location>
        <position position="248"/>
    </location>
</feature>
<accession>A0ABY4T0M0</accession>
<dbReference type="PROSITE" id="PS00687">
    <property type="entry name" value="ALDEHYDE_DEHYDR_GLU"/>
    <property type="match status" value="1"/>
</dbReference>
<evidence type="ECO:0000256" key="5">
    <source>
        <dbReference type="RuleBase" id="RU003345"/>
    </source>
</evidence>
<dbReference type="PANTHER" id="PTHR43720">
    <property type="entry name" value="2-AMINOMUCONIC SEMIALDEHYDE DEHYDROGENASE"/>
    <property type="match status" value="1"/>
</dbReference>
<dbReference type="PROSITE" id="PS00070">
    <property type="entry name" value="ALDEHYDE_DEHYDR_CYS"/>
    <property type="match status" value="1"/>
</dbReference>
<dbReference type="CDD" id="cd07093">
    <property type="entry name" value="ALDH_F8_HMSADH"/>
    <property type="match status" value="1"/>
</dbReference>
<dbReference type="EMBL" id="CP063231">
    <property type="protein sequence ID" value="URL57388.1"/>
    <property type="molecule type" value="Genomic_DNA"/>
</dbReference>
<evidence type="ECO:0000256" key="4">
    <source>
        <dbReference type="PROSITE-ProRule" id="PRU10007"/>
    </source>
</evidence>
<keyword evidence="8" id="KW-1185">Reference proteome</keyword>
<evidence type="ECO:0000313" key="7">
    <source>
        <dbReference type="EMBL" id="URL57388.1"/>
    </source>
</evidence>
<keyword evidence="2 5" id="KW-0560">Oxidoreductase</keyword>
<organism evidence="7 8">
    <name type="scientific">Luteibacter flocculans</name>
    <dbReference type="NCBI Taxonomy" id="2780091"/>
    <lineage>
        <taxon>Bacteria</taxon>
        <taxon>Pseudomonadati</taxon>
        <taxon>Pseudomonadota</taxon>
        <taxon>Gammaproteobacteria</taxon>
        <taxon>Lysobacterales</taxon>
        <taxon>Rhodanobacteraceae</taxon>
        <taxon>Luteibacter</taxon>
    </lineage>
</organism>
<evidence type="ECO:0000259" key="6">
    <source>
        <dbReference type="Pfam" id="PF00171"/>
    </source>
</evidence>
<dbReference type="InterPro" id="IPR029510">
    <property type="entry name" value="Ald_DH_CS_GLU"/>
</dbReference>
<sequence length="483" mass="51545">MHILANLIDGRQRAPREGRYLDVVDPALGSPFAQCPDSSGDDVSDAVAAAARAAPTWAALPAEARARCLYRLADAIEARLDTFAEAESQDSGKPVALARSLDIPRAIANLRFFAAAAGQWSSESHAMEHGAINYTLRLPLGVVGCISPWNLPLYLFTWKIAPALAAGNAVVAKPSEVTPYTAWLLGTLADEAGFPAGVLNIVHGNGPAVGEAIVTHTQVKAVSFTGSTRTGLAIAAAAAPQLKKVSLELGGKNPTIVFDDFDVSDASMATIVRSGFANQGEICLCGSRLLVQRSIYARFRELYLERVRALRVGDPRDAGSDLGALVSRAHFDKVIACIERARREGGHILTGGERVVVEGRCADGWFVAPTVIEGLPPEAATNQEEIFGPVVSLIPFDTEEEALAIANGTPYGLAASVWTRDVSRAHRFAARLDVGIVWVNCWMLRDLRTPFGGTKQSGVGREGGVEAMRFFTEARNICIDHGH</sequence>
<dbReference type="InterPro" id="IPR016160">
    <property type="entry name" value="Ald_DH_CS_CYS"/>
</dbReference>
<evidence type="ECO:0000256" key="3">
    <source>
        <dbReference type="ARBA" id="ARBA00023027"/>
    </source>
</evidence>
<protein>
    <submittedName>
        <fullName evidence="7">Aldehyde dehydrogenase</fullName>
    </submittedName>
</protein>
<dbReference type="RefSeq" id="WP_250338281.1">
    <property type="nucleotide sequence ID" value="NZ_CP063231.1"/>
</dbReference>
<reference evidence="7" key="1">
    <citation type="submission" date="2020-10" db="EMBL/GenBank/DDBJ databases">
        <title>Whole-genome sequence of Luteibacter sp. EIF3.</title>
        <authorList>
            <person name="Friedrich I."/>
            <person name="Hertel R."/>
            <person name="Daniel R."/>
        </authorList>
    </citation>
    <scope>NUCLEOTIDE SEQUENCE</scope>
    <source>
        <strain evidence="7">EIF3</strain>
    </source>
</reference>
<proteinExistence type="inferred from homology"/>
<dbReference type="Proteomes" id="UP001056681">
    <property type="component" value="Chromosome"/>
</dbReference>
<comment type="similarity">
    <text evidence="1 5">Belongs to the aldehyde dehydrogenase family.</text>
</comment>
<dbReference type="SUPFAM" id="SSF53720">
    <property type="entry name" value="ALDH-like"/>
    <property type="match status" value="1"/>
</dbReference>
<keyword evidence="3" id="KW-0520">NAD</keyword>
<gene>
    <name evidence="7" type="ORF">IM816_12160</name>
</gene>
<evidence type="ECO:0000256" key="2">
    <source>
        <dbReference type="ARBA" id="ARBA00023002"/>
    </source>
</evidence>
<dbReference type="Pfam" id="PF00171">
    <property type="entry name" value="Aldedh"/>
    <property type="match status" value="1"/>
</dbReference>
<feature type="domain" description="Aldehyde dehydrogenase" evidence="6">
    <location>
        <begin position="18"/>
        <end position="476"/>
    </location>
</feature>